<feature type="domain" description="Core" evidence="1">
    <location>
        <begin position="1"/>
        <end position="106"/>
    </location>
</feature>
<keyword evidence="3" id="KW-1185">Reference proteome</keyword>
<evidence type="ECO:0000313" key="3">
    <source>
        <dbReference type="Proteomes" id="UP000562464"/>
    </source>
</evidence>
<dbReference type="RefSeq" id="WP_183538722.1">
    <property type="nucleotide sequence ID" value="NZ_DASWOY010000021.1"/>
</dbReference>
<gene>
    <name evidence="2" type="ORF">HNQ37_000357</name>
</gene>
<name>A0A841C0R0_9LACT</name>
<comment type="caution">
    <text evidence="2">The sequence shown here is derived from an EMBL/GenBank/DDBJ whole genome shotgun (WGS) entry which is preliminary data.</text>
</comment>
<sequence length="118" mass="13647">MKIKIEEGLLKRFNNFETAKYILDFDHTLSREAVSTDCCGITRFRLVLVDEVPEIFDGQIESNIGTIYFKDWGKMYLDENMKLRPLSNGLVEFISDNSVIAQNVQIFDFRNTELVLSA</sequence>
<dbReference type="SUPFAM" id="SSF89360">
    <property type="entry name" value="HesB-like domain"/>
    <property type="match status" value="1"/>
</dbReference>
<dbReference type="EMBL" id="JACHHV010000004">
    <property type="protein sequence ID" value="MBB5887486.1"/>
    <property type="molecule type" value="Genomic_DNA"/>
</dbReference>
<dbReference type="InterPro" id="IPR035903">
    <property type="entry name" value="HesB-like_dom_sf"/>
</dbReference>
<dbReference type="Proteomes" id="UP000562464">
    <property type="component" value="Unassembled WGS sequence"/>
</dbReference>
<accession>A0A841C0R0</accession>
<reference evidence="2 3" key="1">
    <citation type="submission" date="2020-08" db="EMBL/GenBank/DDBJ databases">
        <title>Genomic Encyclopedia of Type Strains, Phase IV (KMG-IV): sequencing the most valuable type-strain genomes for metagenomic binning, comparative biology and taxonomic classification.</title>
        <authorList>
            <person name="Goeker M."/>
        </authorList>
    </citation>
    <scope>NUCLEOTIDE SEQUENCE [LARGE SCALE GENOMIC DNA]</scope>
    <source>
        <strain evidence="2 3">DSM 14925</strain>
    </source>
</reference>
<dbReference type="Gene3D" id="2.60.300.12">
    <property type="entry name" value="HesB-like domain"/>
    <property type="match status" value="1"/>
</dbReference>
<organism evidence="2 3">
    <name type="scientific">Lactovum miscens</name>
    <dbReference type="NCBI Taxonomy" id="190387"/>
    <lineage>
        <taxon>Bacteria</taxon>
        <taxon>Bacillati</taxon>
        <taxon>Bacillota</taxon>
        <taxon>Bacilli</taxon>
        <taxon>Lactobacillales</taxon>
        <taxon>Streptococcaceae</taxon>
        <taxon>Lactovum</taxon>
    </lineage>
</organism>
<dbReference type="AlphaFoldDB" id="A0A841C0R0"/>
<evidence type="ECO:0000313" key="2">
    <source>
        <dbReference type="EMBL" id="MBB5887486.1"/>
    </source>
</evidence>
<dbReference type="InterPro" id="IPR000361">
    <property type="entry name" value="ATAP_core_dom"/>
</dbReference>
<evidence type="ECO:0000259" key="1">
    <source>
        <dbReference type="Pfam" id="PF01521"/>
    </source>
</evidence>
<protein>
    <submittedName>
        <fullName evidence="2">Uncharacterized protein YqkB</fullName>
    </submittedName>
</protein>
<dbReference type="Pfam" id="PF01521">
    <property type="entry name" value="Fe-S_biosyn"/>
    <property type="match status" value="1"/>
</dbReference>
<proteinExistence type="predicted"/>